<dbReference type="Pfam" id="PF08443">
    <property type="entry name" value="RimK"/>
    <property type="match status" value="1"/>
</dbReference>
<comment type="caution">
    <text evidence="2">The sequence shown here is derived from an EMBL/GenBank/DDBJ whole genome shotgun (WGS) entry which is preliminary data.</text>
</comment>
<reference evidence="2 3" key="1">
    <citation type="submission" date="2023-09" db="EMBL/GenBank/DDBJ databases">
        <authorList>
            <person name="Rey-Velasco X."/>
        </authorList>
    </citation>
    <scope>NUCLEOTIDE SEQUENCE [LARGE SCALE GENOMIC DNA]</scope>
    <source>
        <strain evidence="2 3">W409</strain>
    </source>
</reference>
<dbReference type="SUPFAM" id="SSF56059">
    <property type="entry name" value="Glutathione synthetase ATP-binding domain-like"/>
    <property type="match status" value="1"/>
</dbReference>
<keyword evidence="3" id="KW-1185">Reference proteome</keyword>
<evidence type="ECO:0000313" key="2">
    <source>
        <dbReference type="EMBL" id="MDT0583070.1"/>
    </source>
</evidence>
<proteinExistence type="predicted"/>
<evidence type="ECO:0000313" key="3">
    <source>
        <dbReference type="Proteomes" id="UP001249020"/>
    </source>
</evidence>
<dbReference type="PANTHER" id="PTHR21621:SF0">
    <property type="entry name" value="BETA-CITRYLGLUTAMATE SYNTHASE B-RELATED"/>
    <property type="match status" value="1"/>
</dbReference>
<accession>A0AAW8R2F4</accession>
<dbReference type="GO" id="GO:0018169">
    <property type="term" value="F:ribosomal S6-glutamic acid ligase activity"/>
    <property type="evidence" value="ECO:0007669"/>
    <property type="project" value="TreeGrafter"/>
</dbReference>
<gene>
    <name evidence="2" type="ORF">RM544_11020</name>
</gene>
<dbReference type="EMBL" id="JAVRIE010000004">
    <property type="protein sequence ID" value="MDT0583070.1"/>
    <property type="molecule type" value="Genomic_DNA"/>
</dbReference>
<dbReference type="InterPro" id="IPR013651">
    <property type="entry name" value="ATP-grasp_RimK-type"/>
</dbReference>
<protein>
    <recommendedName>
        <fullName evidence="1">ATP-grasp fold RimK-type domain-containing protein</fullName>
    </recommendedName>
</protein>
<dbReference type="Proteomes" id="UP001249020">
    <property type="component" value="Unassembled WGS sequence"/>
</dbReference>
<feature type="domain" description="ATP-grasp fold RimK-type" evidence="1">
    <location>
        <begin position="213"/>
        <end position="312"/>
    </location>
</feature>
<dbReference type="PANTHER" id="PTHR21621">
    <property type="entry name" value="RIBOSOMAL PROTEIN S6 MODIFICATION PROTEIN"/>
    <property type="match status" value="1"/>
</dbReference>
<evidence type="ECO:0000259" key="1">
    <source>
        <dbReference type="Pfam" id="PF08443"/>
    </source>
</evidence>
<dbReference type="GO" id="GO:0005737">
    <property type="term" value="C:cytoplasm"/>
    <property type="evidence" value="ECO:0007669"/>
    <property type="project" value="TreeGrafter"/>
</dbReference>
<dbReference type="GO" id="GO:0009432">
    <property type="term" value="P:SOS response"/>
    <property type="evidence" value="ECO:0007669"/>
    <property type="project" value="TreeGrafter"/>
</dbReference>
<organism evidence="2 3">
    <name type="scientific">Brumicola blandensis</name>
    <dbReference type="NCBI Taxonomy" id="3075611"/>
    <lineage>
        <taxon>Bacteria</taxon>
        <taxon>Pseudomonadati</taxon>
        <taxon>Pseudomonadota</taxon>
        <taxon>Gammaproteobacteria</taxon>
        <taxon>Alteromonadales</taxon>
        <taxon>Alteromonadaceae</taxon>
        <taxon>Brumicola</taxon>
    </lineage>
</organism>
<dbReference type="Gene3D" id="3.30.470.20">
    <property type="entry name" value="ATP-grasp fold, B domain"/>
    <property type="match status" value="1"/>
</dbReference>
<sequence length="318" mass="36482">MILLLGTPGNESIRHLSSEMAKIEQDYFILDSQRLFKDYSFSYCPNRNDGFINNGFRTVALSKFSSAFWGQINVPELPKENASLPRNIEITDFNERLYQQELNCSLQTLLNFSRIHWCNSWQAFQLHKTKPIQLEKAKALGAVIPKTQISNVLPHGSVRSASSQSCITKPVHAGYMTHAFDVQHDPQTLITESCTNVDLIKGFPFTLQEKILGQNIRTYVIGEEVFSGLIETKLLDFRLQSAEEQIVHRIQLSEQEESLAQKIRISFDMQWTAIDWIRRKNGELVFLEANPAPMFIGFERLTSYPITKALMKLLLSRH</sequence>
<dbReference type="AlphaFoldDB" id="A0AAW8R2F4"/>
<name>A0AAW8R2F4_9ALTE</name>
<dbReference type="RefSeq" id="WP_311361846.1">
    <property type="nucleotide sequence ID" value="NZ_JAVRIE010000004.1"/>
</dbReference>